<accession>A0A4U3KZ10</accession>
<organism evidence="1 2">
    <name type="scientific">Ilyomonas limi</name>
    <dbReference type="NCBI Taxonomy" id="2575867"/>
    <lineage>
        <taxon>Bacteria</taxon>
        <taxon>Pseudomonadati</taxon>
        <taxon>Bacteroidota</taxon>
        <taxon>Chitinophagia</taxon>
        <taxon>Chitinophagales</taxon>
        <taxon>Chitinophagaceae</taxon>
        <taxon>Ilyomonas</taxon>
    </lineage>
</organism>
<sequence>MAESGGDGALQQLDVPPAAEDVLVQRIKGDNSHLLLMAFYSKENYSKKFITIENGFPIVLRDDGKDVDKTAGDGLYTARIPADVQAFRKQAVSLAKQMRASGYKPVRYVRRQMIMDPDAAEDFQTAQFDANEPVSISGLTNALGADFASESTPSSGETSRTAVTALATTPTTLDSIKQNSVFITNLAVVEDPTRTWNYCDQTGNVNGPWTFGTLMRQLASKDPLQIATDAQVSDFVRNWLNSWTVTQVINGDSSFARTLINNQIINPWITKSKNAGATGGQLDMRFAPFKLIAIVNRFDLRDGQKNGVPGSPLGEARFVFSLIKNDCTKSLPMTIIFEYGVNKPNTCEDKKAWAQQWVDLKNLTLGSSEYNQALQNITDQYSLCGTNTSKPNQSSLNQLRTNEVTLSPAPKQWEFREFIINSTTGNLVQSTVAQTPADKYNLKIVNPDVQRMANYVNQNRKDIKAGKHIVPLTWKGFPFLGANSHIIGPPTGNPPNVFHYDGTDSTNKATFIVDNDARANFSLETCGGCHAGETQTGFTHVDTAFFGKEAGLSGFLTGTAGTGGAIDFDGNSTNSKMTIKDAALRPSETSPKLRTFNDIKRRASSLKSFVSTTCGTVLSISSQLMFEPTNMVH</sequence>
<protein>
    <submittedName>
        <fullName evidence="1">Uncharacterized protein</fullName>
    </submittedName>
</protein>
<dbReference type="NCBIfam" id="NF041940">
    <property type="entry name" value="choice_anch_X"/>
    <property type="match status" value="1"/>
</dbReference>
<keyword evidence="2" id="KW-1185">Reference proteome</keyword>
<proteinExistence type="predicted"/>
<evidence type="ECO:0000313" key="2">
    <source>
        <dbReference type="Proteomes" id="UP000305848"/>
    </source>
</evidence>
<name>A0A4U3KZ10_9BACT</name>
<dbReference type="Proteomes" id="UP000305848">
    <property type="component" value="Unassembled WGS sequence"/>
</dbReference>
<dbReference type="OrthoDB" id="606708at2"/>
<dbReference type="EMBL" id="SZQL01000009">
    <property type="protein sequence ID" value="TKK67991.1"/>
    <property type="molecule type" value="Genomic_DNA"/>
</dbReference>
<evidence type="ECO:0000313" key="1">
    <source>
        <dbReference type="EMBL" id="TKK67991.1"/>
    </source>
</evidence>
<gene>
    <name evidence="1" type="ORF">FC093_12300</name>
</gene>
<comment type="caution">
    <text evidence="1">The sequence shown here is derived from an EMBL/GenBank/DDBJ whole genome shotgun (WGS) entry which is preliminary data.</text>
</comment>
<dbReference type="AlphaFoldDB" id="A0A4U3KZ10"/>
<reference evidence="1 2" key="1">
    <citation type="submission" date="2019-05" db="EMBL/GenBank/DDBJ databases">
        <title>Panacibacter sp. strain 17mud1-8 Genome sequencing and assembly.</title>
        <authorList>
            <person name="Chhetri G."/>
        </authorList>
    </citation>
    <scope>NUCLEOTIDE SEQUENCE [LARGE SCALE GENOMIC DNA]</scope>
    <source>
        <strain evidence="1 2">17mud1-8</strain>
    </source>
</reference>